<dbReference type="OrthoDB" id="1751210at2759"/>
<protein>
    <recommendedName>
        <fullName evidence="2">DUF7082 domain-containing protein</fullName>
    </recommendedName>
</protein>
<evidence type="ECO:0000256" key="1">
    <source>
        <dbReference type="SAM" id="MobiDB-lite"/>
    </source>
</evidence>
<dbReference type="PANTHER" id="PTHR39463:SF1">
    <property type="entry name" value="MEDUSA"/>
    <property type="match status" value="1"/>
</dbReference>
<evidence type="ECO:0000313" key="3">
    <source>
        <dbReference type="EMBL" id="PPQ89549.1"/>
    </source>
</evidence>
<evidence type="ECO:0000313" key="4">
    <source>
        <dbReference type="Proteomes" id="UP000283269"/>
    </source>
</evidence>
<dbReference type="InParanoid" id="A0A409XFJ5"/>
<dbReference type="EMBL" id="NHYD01001859">
    <property type="protein sequence ID" value="PPQ89549.1"/>
    <property type="molecule type" value="Genomic_DNA"/>
</dbReference>
<organism evidence="3 4">
    <name type="scientific">Psilocybe cyanescens</name>
    <dbReference type="NCBI Taxonomy" id="93625"/>
    <lineage>
        <taxon>Eukaryota</taxon>
        <taxon>Fungi</taxon>
        <taxon>Dikarya</taxon>
        <taxon>Basidiomycota</taxon>
        <taxon>Agaricomycotina</taxon>
        <taxon>Agaricomycetes</taxon>
        <taxon>Agaricomycetidae</taxon>
        <taxon>Agaricales</taxon>
        <taxon>Agaricineae</taxon>
        <taxon>Strophariaceae</taxon>
        <taxon>Psilocybe</taxon>
    </lineage>
</organism>
<dbReference type="InterPro" id="IPR055509">
    <property type="entry name" value="DUF7082"/>
</dbReference>
<feature type="region of interest" description="Disordered" evidence="1">
    <location>
        <begin position="126"/>
        <end position="173"/>
    </location>
</feature>
<dbReference type="GO" id="GO:0005634">
    <property type="term" value="C:nucleus"/>
    <property type="evidence" value="ECO:0007669"/>
    <property type="project" value="TreeGrafter"/>
</dbReference>
<sequence length="537" mass="59266">MASPDHSSIVSPAGIIHVLGYTPTEGERGVPITVRIHFQPDLASAMYVRLVVGTKAVPTKVRLLPSVTYGRWQLHAAAPPFDKSLSPSTKVLISVQALNEENTILDSVTFGEFTYWASGSSQDRRHSAASLPRLQIPDSNTMRRRSNNVPSPTASQVSPQNTSQRASTRLHRRMKAQSLIRTKHHHAHLPEQDDLYAQTPVLDLITPLSSVCSGWSQTEIACGRRLVRFARVQDGRRLIVSCESIQQDDYCENDSVISCIYRRESDTCYVTSVDVIYLLERLTNGEFPVEEKNRIRRNLEGLRPTTVSKHKSGFGDFFQLIMDFPDPKPRNIEKDLKVFEWNLLGQALEKILSKYSIYTSPTPEASSESPPIKSPEESPELFAIQLSYPPPEDPGASRFLDQKILKFEDFPDEFSLASGSHLDGAPFSSPVDSVATTSSSASSSASAFPLFTGAETAPDTTGDSHLWAPSGHEFKPADMPLDNFGILSTYEVVEPAGGGGIPNFVDNPNLDFNLYDNYTFQGISDDALASLAEPYNI</sequence>
<keyword evidence="4" id="KW-1185">Reference proteome</keyword>
<name>A0A409XFJ5_PSICY</name>
<reference evidence="3 4" key="1">
    <citation type="journal article" date="2018" name="Evol. Lett.">
        <title>Horizontal gene cluster transfer increased hallucinogenic mushroom diversity.</title>
        <authorList>
            <person name="Reynolds H.T."/>
            <person name="Vijayakumar V."/>
            <person name="Gluck-Thaler E."/>
            <person name="Korotkin H.B."/>
            <person name="Matheny P.B."/>
            <person name="Slot J.C."/>
        </authorList>
    </citation>
    <scope>NUCLEOTIDE SEQUENCE [LARGE SCALE GENOMIC DNA]</scope>
    <source>
        <strain evidence="3 4">2631</strain>
    </source>
</reference>
<dbReference type="PANTHER" id="PTHR39463">
    <property type="entry name" value="MEDUSA"/>
    <property type="match status" value="1"/>
</dbReference>
<feature type="compositionally biased region" description="Polar residues" evidence="1">
    <location>
        <begin position="147"/>
        <end position="167"/>
    </location>
</feature>
<proteinExistence type="predicted"/>
<accession>A0A409XFJ5</accession>
<gene>
    <name evidence="3" type="ORF">CVT25_012221</name>
</gene>
<feature type="domain" description="DUF7082" evidence="2">
    <location>
        <begin position="201"/>
        <end position="352"/>
    </location>
</feature>
<dbReference type="Proteomes" id="UP000283269">
    <property type="component" value="Unassembled WGS sequence"/>
</dbReference>
<dbReference type="AlphaFoldDB" id="A0A409XFJ5"/>
<evidence type="ECO:0000259" key="2">
    <source>
        <dbReference type="Pfam" id="PF23305"/>
    </source>
</evidence>
<dbReference type="Pfam" id="PF23305">
    <property type="entry name" value="DUF7082"/>
    <property type="match status" value="1"/>
</dbReference>
<dbReference type="STRING" id="93625.A0A409XFJ5"/>
<comment type="caution">
    <text evidence="3">The sequence shown here is derived from an EMBL/GenBank/DDBJ whole genome shotgun (WGS) entry which is preliminary data.</text>
</comment>